<evidence type="ECO:0008006" key="3">
    <source>
        <dbReference type="Google" id="ProtNLM"/>
    </source>
</evidence>
<dbReference type="NCBIfam" id="NF047593">
    <property type="entry name" value="IS66_ISAeme5_TnpA"/>
    <property type="match status" value="1"/>
</dbReference>
<dbReference type="RefSeq" id="WP_002775648.1">
    <property type="nucleotide sequence ID" value="NZ_JH597774.1"/>
</dbReference>
<dbReference type="HOGENOM" id="CLU_2465265_0_0_12"/>
<dbReference type="EMBL" id="JH597774">
    <property type="protein sequence ID" value="EHQ04711.1"/>
    <property type="molecule type" value="Genomic_DNA"/>
</dbReference>
<organism evidence="1 2">
    <name type="scientific">Leptonema illini DSM 21528</name>
    <dbReference type="NCBI Taxonomy" id="929563"/>
    <lineage>
        <taxon>Bacteria</taxon>
        <taxon>Pseudomonadati</taxon>
        <taxon>Spirochaetota</taxon>
        <taxon>Spirochaetia</taxon>
        <taxon>Leptospirales</taxon>
        <taxon>Leptospiraceae</taxon>
        <taxon>Leptonema</taxon>
    </lineage>
</organism>
<dbReference type="Proteomes" id="UP000005737">
    <property type="component" value="Unassembled WGS sequence"/>
</dbReference>
<sequence length="88" mass="10516">MKAKIDWQKHIKDWQASGLSKAEYCRQNRVNRYSFYEKSRTQGKSRSLIELPFPMPQLGIEKPPLLEVHFQVPFSIRLRLNLIFGRRL</sequence>
<evidence type="ECO:0000313" key="1">
    <source>
        <dbReference type="EMBL" id="EHQ04711.1"/>
    </source>
</evidence>
<gene>
    <name evidence="1" type="ORF">Lepil_4047</name>
</gene>
<protein>
    <recommendedName>
        <fullName evidence="3">Transposase</fullName>
    </recommendedName>
</protein>
<dbReference type="AlphaFoldDB" id="H2CLB4"/>
<reference evidence="1 2" key="1">
    <citation type="submission" date="2011-10" db="EMBL/GenBank/DDBJ databases">
        <title>The Improved High-Quality Draft genome of Leptonema illini DSM 21528.</title>
        <authorList>
            <consortium name="US DOE Joint Genome Institute (JGI-PGF)"/>
            <person name="Lucas S."/>
            <person name="Copeland A."/>
            <person name="Lapidus A."/>
            <person name="Glavina del Rio T."/>
            <person name="Dalin E."/>
            <person name="Tice H."/>
            <person name="Bruce D."/>
            <person name="Goodwin L."/>
            <person name="Pitluck S."/>
            <person name="Peters L."/>
            <person name="Mikhailova N."/>
            <person name="Held B."/>
            <person name="Kyrpides N."/>
            <person name="Mavromatis K."/>
            <person name="Ivanova N."/>
            <person name="Markowitz V."/>
            <person name="Cheng J.-F."/>
            <person name="Hugenholtz P."/>
            <person name="Woyke T."/>
            <person name="Wu D."/>
            <person name="Gronow S."/>
            <person name="Wellnitz S."/>
            <person name="Brambilla E.-M."/>
            <person name="Klenk H.-P."/>
            <person name="Eisen J.A."/>
        </authorList>
    </citation>
    <scope>NUCLEOTIDE SEQUENCE [LARGE SCALE GENOMIC DNA]</scope>
    <source>
        <strain evidence="1 2">DSM 21528</strain>
    </source>
</reference>
<proteinExistence type="predicted"/>
<accession>H2CLB4</accession>
<evidence type="ECO:0000313" key="2">
    <source>
        <dbReference type="Proteomes" id="UP000005737"/>
    </source>
</evidence>
<name>H2CLB4_9LEPT</name>
<keyword evidence="2" id="KW-1185">Reference proteome</keyword>